<proteinExistence type="predicted"/>
<evidence type="ECO:0000313" key="1">
    <source>
        <dbReference type="EMBL" id="MPM80586.1"/>
    </source>
</evidence>
<sequence>MGKKMSNETFLSRVFNEVAEEYVFLDDYQGIDKKILARHEKCGYKYQVTPYHFLHRKQRCPNCNKFKKKTPKEFAKEFKKVLGNDYELISEYKGAKKIITVKHRPCGNVYTQIAHEAIIGKGCLACAQKVFIGGRAKQKKDFREEFLKLSCREYELLSDYKGDSEKICVKHVGCGLVYQVAAGSFLQGRRCPKCAIKIRAERQTWSQSDFENFVANNGDNEYQVIGCYENSQKKIEMKHLKCDFCYKVTPRDFVSGKRCPRCRASHGEKFIEKWLKENDFDFEMQFKMAECKVINPLPFDFAIFKDDKMTLIEYQGIQHYQPISLFGGQDGFKKRVKYDNVKRSYCQKNNIELIEIPYYYDGEKIINTIYKKLC</sequence>
<dbReference type="Gene3D" id="3.40.960.10">
    <property type="entry name" value="VSR Endonuclease"/>
    <property type="match status" value="1"/>
</dbReference>
<comment type="caution">
    <text evidence="1">The sequence shown here is derived from an EMBL/GenBank/DDBJ whole genome shotgun (WGS) entry which is preliminary data.</text>
</comment>
<dbReference type="AlphaFoldDB" id="A0A645CTZ7"/>
<protein>
    <recommendedName>
        <fullName evidence="2">DUF2726 domain-containing protein</fullName>
    </recommendedName>
</protein>
<dbReference type="EMBL" id="VSSQ01030163">
    <property type="protein sequence ID" value="MPM80586.1"/>
    <property type="molecule type" value="Genomic_DNA"/>
</dbReference>
<evidence type="ECO:0008006" key="2">
    <source>
        <dbReference type="Google" id="ProtNLM"/>
    </source>
</evidence>
<gene>
    <name evidence="1" type="ORF">SDC9_127635</name>
</gene>
<name>A0A645CTZ7_9ZZZZ</name>
<organism evidence="1">
    <name type="scientific">bioreactor metagenome</name>
    <dbReference type="NCBI Taxonomy" id="1076179"/>
    <lineage>
        <taxon>unclassified sequences</taxon>
        <taxon>metagenomes</taxon>
        <taxon>ecological metagenomes</taxon>
    </lineage>
</organism>
<accession>A0A645CTZ7</accession>
<reference evidence="1" key="1">
    <citation type="submission" date="2019-08" db="EMBL/GenBank/DDBJ databases">
        <authorList>
            <person name="Kucharzyk K."/>
            <person name="Murdoch R.W."/>
            <person name="Higgins S."/>
            <person name="Loffler F."/>
        </authorList>
    </citation>
    <scope>NUCLEOTIDE SEQUENCE</scope>
</reference>